<organism evidence="10 11">
    <name type="scientific">Plantibacter flavus</name>
    <dbReference type="NCBI Taxonomy" id="150123"/>
    <lineage>
        <taxon>Bacteria</taxon>
        <taxon>Bacillati</taxon>
        <taxon>Actinomycetota</taxon>
        <taxon>Actinomycetes</taxon>
        <taxon>Micrococcales</taxon>
        <taxon>Microbacteriaceae</taxon>
        <taxon>Plantibacter</taxon>
    </lineage>
</organism>
<dbReference type="GO" id="GO:0043952">
    <property type="term" value="P:protein transport by the Sec complex"/>
    <property type="evidence" value="ECO:0007669"/>
    <property type="project" value="UniProtKB-UniRule"/>
</dbReference>
<keyword evidence="4 9" id="KW-0812">Transmembrane</keyword>
<keyword evidence="3 9" id="KW-1003">Cell membrane</keyword>
<keyword evidence="5 9" id="KW-0653">Protein transport</keyword>
<keyword evidence="8 9" id="KW-0472">Membrane</keyword>
<dbReference type="GO" id="GO:0065002">
    <property type="term" value="P:intracellular protein transmembrane transport"/>
    <property type="evidence" value="ECO:0007669"/>
    <property type="project" value="UniProtKB-UniRule"/>
</dbReference>
<evidence type="ECO:0000256" key="9">
    <source>
        <dbReference type="HAMAP-Rule" id="MF_00422"/>
    </source>
</evidence>
<evidence type="ECO:0000256" key="1">
    <source>
        <dbReference type="ARBA" id="ARBA00004370"/>
    </source>
</evidence>
<keyword evidence="7 9" id="KW-0811">Translocation</keyword>
<dbReference type="NCBIfam" id="TIGR00964">
    <property type="entry name" value="secE_bact"/>
    <property type="match status" value="1"/>
</dbReference>
<dbReference type="AlphaFoldDB" id="A0A3N2C5T7"/>
<evidence type="ECO:0000256" key="5">
    <source>
        <dbReference type="ARBA" id="ARBA00022927"/>
    </source>
</evidence>
<keyword evidence="11" id="KW-1185">Reference proteome</keyword>
<evidence type="ECO:0000256" key="3">
    <source>
        <dbReference type="ARBA" id="ARBA00022475"/>
    </source>
</evidence>
<accession>A0A3N2C5T7</accession>
<gene>
    <name evidence="9" type="primary">secE</name>
    <name evidence="10" type="ORF">EDD42_2965</name>
</gene>
<evidence type="ECO:0000256" key="2">
    <source>
        <dbReference type="ARBA" id="ARBA00022448"/>
    </source>
</evidence>
<dbReference type="HAMAP" id="MF_00422">
    <property type="entry name" value="SecE"/>
    <property type="match status" value="1"/>
</dbReference>
<dbReference type="GO" id="GO:0009306">
    <property type="term" value="P:protein secretion"/>
    <property type="evidence" value="ECO:0007669"/>
    <property type="project" value="UniProtKB-UniRule"/>
</dbReference>
<dbReference type="RefSeq" id="WP_079706702.1">
    <property type="nucleotide sequence ID" value="NZ_FXAP01000004.1"/>
</dbReference>
<comment type="function">
    <text evidence="9">Essential subunit of the Sec protein translocation channel SecYEG. Clamps together the 2 halves of SecY. May contact the channel plug during translocation.</text>
</comment>
<dbReference type="Pfam" id="PF00584">
    <property type="entry name" value="SecE"/>
    <property type="match status" value="1"/>
</dbReference>
<dbReference type="Gene3D" id="1.20.5.1030">
    <property type="entry name" value="Preprotein translocase secy subunit"/>
    <property type="match status" value="1"/>
</dbReference>
<comment type="caution">
    <text evidence="10">The sequence shown here is derived from an EMBL/GenBank/DDBJ whole genome shotgun (WGS) entry which is preliminary data.</text>
</comment>
<comment type="similarity">
    <text evidence="9">Belongs to the SecE/SEC61-gamma family.</text>
</comment>
<sequence length="90" mass="9935">MAPKSTDTPGEDVVVKAKADRAERRGFFSGIVLFLKQVFAELKKVVTPTRKELLSYTAVVLVFVCIMMALVYGIDFVFAWVVTLVFGTAS</sequence>
<evidence type="ECO:0000313" key="10">
    <source>
        <dbReference type="EMBL" id="ROR82869.1"/>
    </source>
</evidence>
<name>A0A3N2C5T7_9MICO</name>
<evidence type="ECO:0000256" key="4">
    <source>
        <dbReference type="ARBA" id="ARBA00022692"/>
    </source>
</evidence>
<dbReference type="GO" id="GO:0005886">
    <property type="term" value="C:plasma membrane"/>
    <property type="evidence" value="ECO:0007669"/>
    <property type="project" value="UniProtKB-SubCell"/>
</dbReference>
<keyword evidence="2 9" id="KW-0813">Transport</keyword>
<comment type="subcellular location">
    <subcellularLocation>
        <location evidence="9">Cell membrane</location>
        <topology evidence="9">Single-pass membrane protein</topology>
    </subcellularLocation>
    <subcellularLocation>
        <location evidence="1">Membrane</location>
    </subcellularLocation>
</comment>
<dbReference type="Proteomes" id="UP000266915">
    <property type="component" value="Unassembled WGS sequence"/>
</dbReference>
<evidence type="ECO:0000256" key="6">
    <source>
        <dbReference type="ARBA" id="ARBA00022989"/>
    </source>
</evidence>
<dbReference type="InterPro" id="IPR005807">
    <property type="entry name" value="SecE_bac"/>
</dbReference>
<evidence type="ECO:0000256" key="8">
    <source>
        <dbReference type="ARBA" id="ARBA00023136"/>
    </source>
</evidence>
<dbReference type="EMBL" id="RKHL01000001">
    <property type="protein sequence ID" value="ROR82869.1"/>
    <property type="molecule type" value="Genomic_DNA"/>
</dbReference>
<reference evidence="10 11" key="1">
    <citation type="submission" date="2018-11" db="EMBL/GenBank/DDBJ databases">
        <title>Sequencing the genomes of 1000 actinobacteria strains.</title>
        <authorList>
            <person name="Klenk H.-P."/>
        </authorList>
    </citation>
    <scope>NUCLEOTIDE SEQUENCE [LARGE SCALE GENOMIC DNA]</scope>
    <source>
        <strain evidence="10 11">DSM 14012</strain>
    </source>
</reference>
<comment type="subunit">
    <text evidence="9">Component of the Sec protein translocase complex. Heterotrimer consisting of SecY, SecE and SecG subunits. The heterotrimers can form oligomers, although 1 heterotrimer is thought to be able to translocate proteins. Interacts with the ribosome. Interacts with SecDF, and other proteins may be involved. Interacts with SecA.</text>
</comment>
<dbReference type="GO" id="GO:0008320">
    <property type="term" value="F:protein transmembrane transporter activity"/>
    <property type="evidence" value="ECO:0007669"/>
    <property type="project" value="UniProtKB-UniRule"/>
</dbReference>
<proteinExistence type="inferred from homology"/>
<evidence type="ECO:0000313" key="11">
    <source>
        <dbReference type="Proteomes" id="UP000266915"/>
    </source>
</evidence>
<dbReference type="GO" id="GO:0006605">
    <property type="term" value="P:protein targeting"/>
    <property type="evidence" value="ECO:0007669"/>
    <property type="project" value="UniProtKB-UniRule"/>
</dbReference>
<dbReference type="PANTHER" id="PTHR33910:SF1">
    <property type="entry name" value="PROTEIN TRANSLOCASE SUBUNIT SECE"/>
    <property type="match status" value="1"/>
</dbReference>
<dbReference type="PANTHER" id="PTHR33910">
    <property type="entry name" value="PROTEIN TRANSLOCASE SUBUNIT SECE"/>
    <property type="match status" value="1"/>
</dbReference>
<dbReference type="InterPro" id="IPR001901">
    <property type="entry name" value="Translocase_SecE/Sec61-g"/>
</dbReference>
<protein>
    <recommendedName>
        <fullName evidence="9">Protein translocase subunit SecE</fullName>
    </recommendedName>
</protein>
<feature type="transmembrane region" description="Helical" evidence="9">
    <location>
        <begin position="53"/>
        <end position="86"/>
    </location>
</feature>
<keyword evidence="6 9" id="KW-1133">Transmembrane helix</keyword>
<dbReference type="InterPro" id="IPR038379">
    <property type="entry name" value="SecE_sf"/>
</dbReference>
<evidence type="ECO:0000256" key="7">
    <source>
        <dbReference type="ARBA" id="ARBA00023010"/>
    </source>
</evidence>